<proteinExistence type="predicted"/>
<evidence type="ECO:0000313" key="1">
    <source>
        <dbReference type="EMBL" id="JAD66355.1"/>
    </source>
</evidence>
<name>A0A0A9BYW9_ARUDO</name>
<accession>A0A0A9BYW9</accession>
<reference evidence="1" key="2">
    <citation type="journal article" date="2015" name="Data Brief">
        <title>Shoot transcriptome of the giant reed, Arundo donax.</title>
        <authorList>
            <person name="Barrero R.A."/>
            <person name="Guerrero F.D."/>
            <person name="Moolhuijzen P."/>
            <person name="Goolsby J.A."/>
            <person name="Tidwell J."/>
            <person name="Bellgard S.E."/>
            <person name="Bellgard M.I."/>
        </authorList>
    </citation>
    <scope>NUCLEOTIDE SEQUENCE</scope>
    <source>
        <tissue evidence="1">Shoot tissue taken approximately 20 cm above the soil surface</tissue>
    </source>
</reference>
<sequence>MGRCLPSLCCRAGRTPWRMPPLCRVCPQSRNKQNGGNMCSNIAKLSSISLGTQILLLLSQLKTQRQFLRLRRSPLV</sequence>
<dbReference type="EMBL" id="GBRH01231540">
    <property type="protein sequence ID" value="JAD66355.1"/>
    <property type="molecule type" value="Transcribed_RNA"/>
</dbReference>
<protein>
    <submittedName>
        <fullName evidence="1">Uncharacterized protein</fullName>
    </submittedName>
</protein>
<dbReference type="AlphaFoldDB" id="A0A0A9BYW9"/>
<organism evidence="1">
    <name type="scientific">Arundo donax</name>
    <name type="common">Giant reed</name>
    <name type="synonym">Donax arundinaceus</name>
    <dbReference type="NCBI Taxonomy" id="35708"/>
    <lineage>
        <taxon>Eukaryota</taxon>
        <taxon>Viridiplantae</taxon>
        <taxon>Streptophyta</taxon>
        <taxon>Embryophyta</taxon>
        <taxon>Tracheophyta</taxon>
        <taxon>Spermatophyta</taxon>
        <taxon>Magnoliopsida</taxon>
        <taxon>Liliopsida</taxon>
        <taxon>Poales</taxon>
        <taxon>Poaceae</taxon>
        <taxon>PACMAD clade</taxon>
        <taxon>Arundinoideae</taxon>
        <taxon>Arundineae</taxon>
        <taxon>Arundo</taxon>
    </lineage>
</organism>
<reference evidence="1" key="1">
    <citation type="submission" date="2014-09" db="EMBL/GenBank/DDBJ databases">
        <authorList>
            <person name="Magalhaes I.L.F."/>
            <person name="Oliveira U."/>
            <person name="Santos F.R."/>
            <person name="Vidigal T.H.D.A."/>
            <person name="Brescovit A.D."/>
            <person name="Santos A.J."/>
        </authorList>
    </citation>
    <scope>NUCLEOTIDE SEQUENCE</scope>
    <source>
        <tissue evidence="1">Shoot tissue taken approximately 20 cm above the soil surface</tissue>
    </source>
</reference>